<organism evidence="1 2">
    <name type="scientific">Avena sativa</name>
    <name type="common">Oat</name>
    <dbReference type="NCBI Taxonomy" id="4498"/>
    <lineage>
        <taxon>Eukaryota</taxon>
        <taxon>Viridiplantae</taxon>
        <taxon>Streptophyta</taxon>
        <taxon>Embryophyta</taxon>
        <taxon>Tracheophyta</taxon>
        <taxon>Spermatophyta</taxon>
        <taxon>Magnoliopsida</taxon>
        <taxon>Liliopsida</taxon>
        <taxon>Poales</taxon>
        <taxon>Poaceae</taxon>
        <taxon>BOP clade</taxon>
        <taxon>Pooideae</taxon>
        <taxon>Poodae</taxon>
        <taxon>Poeae</taxon>
        <taxon>Poeae Chloroplast Group 1 (Aveneae type)</taxon>
        <taxon>Aveninae</taxon>
        <taxon>Avena</taxon>
    </lineage>
</organism>
<protein>
    <submittedName>
        <fullName evidence="1">Uncharacterized protein</fullName>
    </submittedName>
</protein>
<dbReference type="EnsemblPlants" id="AVESA.00010b.r2.1DG0128380.1">
    <property type="protein sequence ID" value="AVESA.00010b.r2.1DG0128380.1.CDS"/>
    <property type="gene ID" value="AVESA.00010b.r2.1DG0128380"/>
</dbReference>
<sequence length="433" mass="46546">MALATAASAAAAAAAISIHPFLSRPACVLRFGRRLPPILLLRASSTSSSDFNITFAEPAPSKPSPAGPSAEPLVPWIARGADGKPSLHTSPPPDVLQAVAAAEAEAKRAKRNSSRSQRGAAGDAPVASLKVKERKAAPSAPPKFSKAARRFYNENIREHEQQRLAKVLAAAGVASRRTSEELIFQGKVTVNGSVCTTPQTKVDISKDSIYVNGNRIAKKLPPKLYFAVNKPKGYICSSGEERSVISLLDDYMKGWNKIQPGTPKPRLFTVGRLDVATTGLIVVTNDGEFAQKVAHPSSNITKEYVVTIDGAVHKKHLIAISEGTKIDGVKVVPDSVEPLDAQPDTKRTRLKIVVHEGRNHEVRELVQNAGLKVYALKRVRIGRFRLPSDLGIGKMVELKEAEIKALEGDQRASPKARDSANPKARDSASLDVK</sequence>
<accession>A0ACD5TUF2</accession>
<dbReference type="Proteomes" id="UP001732700">
    <property type="component" value="Chromosome 1D"/>
</dbReference>
<reference evidence="1" key="2">
    <citation type="submission" date="2025-09" db="UniProtKB">
        <authorList>
            <consortium name="EnsemblPlants"/>
        </authorList>
    </citation>
    <scope>IDENTIFICATION</scope>
</reference>
<evidence type="ECO:0000313" key="2">
    <source>
        <dbReference type="Proteomes" id="UP001732700"/>
    </source>
</evidence>
<name>A0ACD5TUF2_AVESA</name>
<keyword evidence="2" id="KW-1185">Reference proteome</keyword>
<reference evidence="1" key="1">
    <citation type="submission" date="2021-05" db="EMBL/GenBank/DDBJ databases">
        <authorList>
            <person name="Scholz U."/>
            <person name="Mascher M."/>
            <person name="Fiebig A."/>
        </authorList>
    </citation>
    <scope>NUCLEOTIDE SEQUENCE [LARGE SCALE GENOMIC DNA]</scope>
</reference>
<evidence type="ECO:0000313" key="1">
    <source>
        <dbReference type="EnsemblPlants" id="AVESA.00010b.r2.1DG0128380.1.CDS"/>
    </source>
</evidence>
<proteinExistence type="predicted"/>